<keyword evidence="3" id="KW-1185">Reference proteome</keyword>
<feature type="domain" description="Zinc knuckle CX2CX4HX4C" evidence="1">
    <location>
        <begin position="11"/>
        <end position="38"/>
    </location>
</feature>
<dbReference type="Proteomes" id="UP000265520">
    <property type="component" value="Unassembled WGS sequence"/>
</dbReference>
<dbReference type="AlphaFoldDB" id="A0A392M1C3"/>
<protein>
    <submittedName>
        <fullName evidence="2">F-box/FBD/LRR-repeat protein</fullName>
    </submittedName>
</protein>
<evidence type="ECO:0000313" key="3">
    <source>
        <dbReference type="Proteomes" id="UP000265520"/>
    </source>
</evidence>
<gene>
    <name evidence="2" type="ORF">A2U01_0001913</name>
</gene>
<name>A0A392M1C3_9FABA</name>
<evidence type="ECO:0000313" key="2">
    <source>
        <dbReference type="EMBL" id="MCH81132.1"/>
    </source>
</evidence>
<organism evidence="2 3">
    <name type="scientific">Trifolium medium</name>
    <dbReference type="NCBI Taxonomy" id="97028"/>
    <lineage>
        <taxon>Eukaryota</taxon>
        <taxon>Viridiplantae</taxon>
        <taxon>Streptophyta</taxon>
        <taxon>Embryophyta</taxon>
        <taxon>Tracheophyta</taxon>
        <taxon>Spermatophyta</taxon>
        <taxon>Magnoliopsida</taxon>
        <taxon>eudicotyledons</taxon>
        <taxon>Gunneridae</taxon>
        <taxon>Pentapetalae</taxon>
        <taxon>rosids</taxon>
        <taxon>fabids</taxon>
        <taxon>Fabales</taxon>
        <taxon>Fabaceae</taxon>
        <taxon>Papilionoideae</taxon>
        <taxon>50 kb inversion clade</taxon>
        <taxon>NPAAA clade</taxon>
        <taxon>Hologalegina</taxon>
        <taxon>IRL clade</taxon>
        <taxon>Trifolieae</taxon>
        <taxon>Trifolium</taxon>
    </lineage>
</organism>
<dbReference type="Pfam" id="PF14392">
    <property type="entry name" value="zf-CCHC_4"/>
    <property type="match status" value="1"/>
</dbReference>
<accession>A0A392M1C3</accession>
<dbReference type="InterPro" id="IPR025836">
    <property type="entry name" value="Zn_knuckle_CX2CX4HX4C"/>
</dbReference>
<dbReference type="EMBL" id="LXQA010001918">
    <property type="protein sequence ID" value="MCH81132.1"/>
    <property type="molecule type" value="Genomic_DNA"/>
</dbReference>
<evidence type="ECO:0000259" key="1">
    <source>
        <dbReference type="Pfam" id="PF14392"/>
    </source>
</evidence>
<reference evidence="2 3" key="1">
    <citation type="journal article" date="2018" name="Front. Plant Sci.">
        <title>Red Clover (Trifolium pratense) and Zigzag Clover (T. medium) - A Picture of Genomic Similarities and Differences.</title>
        <authorList>
            <person name="Dluhosova J."/>
            <person name="Istvanek J."/>
            <person name="Nedelnik J."/>
            <person name="Repkova J."/>
        </authorList>
    </citation>
    <scope>NUCLEOTIDE SEQUENCE [LARGE SCALE GENOMIC DNA]</scope>
    <source>
        <strain evidence="3">cv. 10/8</strain>
        <tissue evidence="2">Leaf</tissue>
    </source>
</reference>
<sequence>MHIGNKRDGVNWIDFRYEKLPMFCFHCGIIRHNEANCPHHEIKFREEDDINPLGPWLRSSLSGKSILDQKNKKFSSNSLKSPSYGQYSSIPKDLMDKLAGVSSTLMILKVTKLGRMCILNFKT</sequence>
<comment type="caution">
    <text evidence="2">The sequence shown here is derived from an EMBL/GenBank/DDBJ whole genome shotgun (WGS) entry which is preliminary data.</text>
</comment>
<proteinExistence type="predicted"/>